<keyword evidence="7" id="KW-1185">Reference proteome</keyword>
<dbReference type="PROSITE" id="PS00678">
    <property type="entry name" value="WD_REPEATS_1"/>
    <property type="match status" value="7"/>
</dbReference>
<dbReference type="SMART" id="SM00320">
    <property type="entry name" value="WD40"/>
    <property type="match status" value="16"/>
</dbReference>
<keyword evidence="2" id="KW-0677">Repeat</keyword>
<dbReference type="Pfam" id="PF00400">
    <property type="entry name" value="WD40"/>
    <property type="match status" value="11"/>
</dbReference>
<feature type="repeat" description="WD" evidence="3">
    <location>
        <begin position="704"/>
        <end position="745"/>
    </location>
</feature>
<feature type="domain" description="EML-like second beta-propeller" evidence="4">
    <location>
        <begin position="1049"/>
        <end position="1205"/>
    </location>
</feature>
<dbReference type="SUPFAM" id="SSF50998">
    <property type="entry name" value="Quinoprotein alcohol dehydrogenase-like"/>
    <property type="match status" value="1"/>
</dbReference>
<feature type="repeat" description="WD" evidence="3">
    <location>
        <begin position="1208"/>
        <end position="1241"/>
    </location>
</feature>
<dbReference type="InterPro" id="IPR050349">
    <property type="entry name" value="WD_LIS1/nudF_dynein_reg"/>
</dbReference>
<evidence type="ECO:0000256" key="1">
    <source>
        <dbReference type="ARBA" id="ARBA00022574"/>
    </source>
</evidence>
<dbReference type="InterPro" id="IPR036322">
    <property type="entry name" value="WD40_repeat_dom_sf"/>
</dbReference>
<sequence>MSTLAGARNVVVRDSTFNDLSTNIHHHIHMIAMDDFELLDKKLPRAHRAHYNANSPAQRNACLENTREAVLAQLVTWAGDHMSNKIYWLSGMAGTGKTTIAYSFCEILSSKRMLGANFFCTRLEAESSNVVHIFPTIAHQLARRFPAVSSALVATIRDDPDVGYKIVQQNFKDLIVQPLRAAAADFEGTSFVVVIDALDECTSQSQVADLLLAIARHASSLPLKFFVTSRPEKDIRKTFKRRGFGNFDNFILHDVEKDVVSSDIELYTRYRLTDIADGRSDLMDDDEWPPESQVKALVTLSGSLFIYAATACSHIAAGVDLRARLTMITDTSSGTTTDGTISLDALYSSILAAAYKNANQMEKEEIQKVLYAVIHALDPLSINSLSHLLRMTTGQIQSALSCLHSLIHVPRSKDLNNPITTFHSSFPDFVNDHSRSGDYHLDPTTSHQLLSLDCLELMEGSFQSKEIVSYLTERNQIDIPQSLSYAATFWVSHLASSQEKDDKTPVFYILSYKFFQTRASQWIDCSSIIGQVERTVNDLRTVEKWAESQPVLNDWARDVRRFMTENMEFIRSQSLEGYSAPFIWLPEKSYMKQKYESGRPSPWKLILGQRHTWDACEAILTGHSAPVVSVAYSPDGKHIVSGARDNIIRLWNAATGEPEAELTGHSSWVTSVAFSPDGAHIASASGDKTICSWNPETGEFESQLKVHPTFVRSVAFSSDGRHGVSGLNENSICIWNTVTAESEVELKGHSNWVESVAFSPNGKYIVSGSHDHTVRVWNSVTGYPEANLKGHSNWVVSVAFSHDGNYIVSGSSDNTIRIWNTTTWETEAELKGHSNGVNSVAYSSDGRHIVSASDDSTVCLWNACTGELEATLRGHASWVASAVFSPNGAHVASTSGDKTVRIWNAMPEESDIILKGHSTYVRSVAFSLNGTYIVSGSDDCKIYIWNIASGSPEAQLIGHSSSVVTVAFSPDGTHIISGSSDNIVCIWNVATRKAVMELYGHLNYVRAIACSPDGKLVASGSHDNTIRVWDAEKGTLIAVLTGHSAAVTGLAFSSDGGLFVSASDDGTLCIWDLATRQPKKRLRGHQSSVNSVAYSSDGLYIISGSSDSTICIWSVETGKPKLKLKGNSGWVNTVAFSPDGRLVVYASGSKQISICDAKTGEHMAELKGHSEAVTSINFSPNGKHLVSASSDKTIRIWDMLTCETTMELKGHLNWVASVAFSPDGSHVVSGCHDHTVRVWDVITGVCEVEFKDHSGQVYAAAYFPDGQHVISGSDDRMVRKWNIVTGECMTFAENYLLPNGTNVHHRPSGDFYLSPPVLFPPDQLSLDVTGEWINHIKSTKKCWIPPLFRQPSAIAYHTSMICLGYETGEVIALQLNHKG</sequence>
<dbReference type="EMBL" id="KN838654">
    <property type="protein sequence ID" value="KIJ99075.1"/>
    <property type="molecule type" value="Genomic_DNA"/>
</dbReference>
<dbReference type="InterPro" id="IPR015943">
    <property type="entry name" value="WD40/YVTN_repeat-like_dom_sf"/>
</dbReference>
<dbReference type="Pfam" id="PF24883">
    <property type="entry name" value="NPHP3_N"/>
    <property type="match status" value="1"/>
</dbReference>
<dbReference type="SUPFAM" id="SSF50978">
    <property type="entry name" value="WD40 repeat-like"/>
    <property type="match status" value="2"/>
</dbReference>
<reference evidence="7" key="2">
    <citation type="submission" date="2015-01" db="EMBL/GenBank/DDBJ databases">
        <title>Evolutionary Origins and Diversification of the Mycorrhizal Mutualists.</title>
        <authorList>
            <consortium name="DOE Joint Genome Institute"/>
            <consortium name="Mycorrhizal Genomics Consortium"/>
            <person name="Kohler A."/>
            <person name="Kuo A."/>
            <person name="Nagy L.G."/>
            <person name="Floudas D."/>
            <person name="Copeland A."/>
            <person name="Barry K.W."/>
            <person name="Cichocki N."/>
            <person name="Veneault-Fourrey C."/>
            <person name="LaButti K."/>
            <person name="Lindquist E.A."/>
            <person name="Lipzen A."/>
            <person name="Lundell T."/>
            <person name="Morin E."/>
            <person name="Murat C."/>
            <person name="Riley R."/>
            <person name="Ohm R."/>
            <person name="Sun H."/>
            <person name="Tunlid A."/>
            <person name="Henrissat B."/>
            <person name="Grigoriev I.V."/>
            <person name="Hibbett D.S."/>
            <person name="Martin F."/>
        </authorList>
    </citation>
    <scope>NUCLEOTIDE SEQUENCE [LARGE SCALE GENOMIC DNA]</scope>
    <source>
        <strain evidence="7">LaAM-08-1</strain>
    </source>
</reference>
<dbReference type="Gene3D" id="2.130.10.10">
    <property type="entry name" value="YVTN repeat-like/Quinoprotein amine dehydrogenase"/>
    <property type="match status" value="6"/>
</dbReference>
<protein>
    <recommendedName>
        <fullName evidence="8">WD40 repeat-like protein</fullName>
    </recommendedName>
</protein>
<dbReference type="STRING" id="1095629.A0A0C9X1Z5"/>
<dbReference type="Pfam" id="PF23414">
    <property type="entry name" value="Beta-prop_EML_2"/>
    <property type="match status" value="1"/>
</dbReference>
<feature type="repeat" description="WD" evidence="3">
    <location>
        <begin position="1250"/>
        <end position="1291"/>
    </location>
</feature>
<feature type="repeat" description="WD" evidence="3">
    <location>
        <begin position="1166"/>
        <end position="1207"/>
    </location>
</feature>
<dbReference type="SUPFAM" id="SSF52540">
    <property type="entry name" value="P-loop containing nucleoside triphosphate hydrolases"/>
    <property type="match status" value="1"/>
</dbReference>
<name>A0A0C9X1Z5_9AGAR</name>
<dbReference type="OrthoDB" id="3027122at2759"/>
<evidence type="ECO:0000259" key="4">
    <source>
        <dbReference type="Pfam" id="PF23414"/>
    </source>
</evidence>
<feature type="repeat" description="WD" evidence="3">
    <location>
        <begin position="620"/>
        <end position="661"/>
    </location>
</feature>
<dbReference type="InterPro" id="IPR056884">
    <property type="entry name" value="NPHP3-like_N"/>
</dbReference>
<feature type="repeat" description="WD" evidence="3">
    <location>
        <begin position="998"/>
        <end position="1039"/>
    </location>
</feature>
<feature type="repeat" description="WD" evidence="3">
    <location>
        <begin position="1040"/>
        <end position="1081"/>
    </location>
</feature>
<evidence type="ECO:0000313" key="7">
    <source>
        <dbReference type="Proteomes" id="UP000054477"/>
    </source>
</evidence>
<reference evidence="6 7" key="1">
    <citation type="submission" date="2014-04" db="EMBL/GenBank/DDBJ databases">
        <authorList>
            <consortium name="DOE Joint Genome Institute"/>
            <person name="Kuo A."/>
            <person name="Kohler A."/>
            <person name="Nagy L.G."/>
            <person name="Floudas D."/>
            <person name="Copeland A."/>
            <person name="Barry K.W."/>
            <person name="Cichocki N."/>
            <person name="Veneault-Fourrey C."/>
            <person name="LaButti K."/>
            <person name="Lindquist E.A."/>
            <person name="Lipzen A."/>
            <person name="Lundell T."/>
            <person name="Morin E."/>
            <person name="Murat C."/>
            <person name="Sun H."/>
            <person name="Tunlid A."/>
            <person name="Henrissat B."/>
            <person name="Grigoriev I.V."/>
            <person name="Hibbett D.S."/>
            <person name="Martin F."/>
            <person name="Nordberg H.P."/>
            <person name="Cantor M.N."/>
            <person name="Hua S.X."/>
        </authorList>
    </citation>
    <scope>NUCLEOTIDE SEQUENCE [LARGE SCALE GENOMIC DNA]</scope>
    <source>
        <strain evidence="6 7">LaAM-08-1</strain>
    </source>
</reference>
<dbReference type="InterPro" id="IPR027417">
    <property type="entry name" value="P-loop_NTPase"/>
</dbReference>
<dbReference type="Proteomes" id="UP000054477">
    <property type="component" value="Unassembled WGS sequence"/>
</dbReference>
<feature type="repeat" description="WD" evidence="3">
    <location>
        <begin position="872"/>
        <end position="904"/>
    </location>
</feature>
<dbReference type="Gene3D" id="3.40.50.300">
    <property type="entry name" value="P-loop containing nucleotide triphosphate hydrolases"/>
    <property type="match status" value="1"/>
</dbReference>
<dbReference type="InterPro" id="IPR011047">
    <property type="entry name" value="Quinoprotein_ADH-like_sf"/>
</dbReference>
<evidence type="ECO:0000259" key="5">
    <source>
        <dbReference type="Pfam" id="PF24883"/>
    </source>
</evidence>
<feature type="repeat" description="WD" evidence="3">
    <location>
        <begin position="956"/>
        <end position="997"/>
    </location>
</feature>
<proteinExistence type="predicted"/>
<dbReference type="CDD" id="cd00200">
    <property type="entry name" value="WD40"/>
    <property type="match status" value="3"/>
</dbReference>
<feature type="repeat" description="WD" evidence="3">
    <location>
        <begin position="662"/>
        <end position="703"/>
    </location>
</feature>
<feature type="domain" description="Nephrocystin 3-like N-terminal" evidence="5">
    <location>
        <begin position="74"/>
        <end position="230"/>
    </location>
</feature>
<gene>
    <name evidence="6" type="ORF">K443DRAFT_8667</name>
</gene>
<dbReference type="PROSITE" id="PS50294">
    <property type="entry name" value="WD_REPEATS_REGION"/>
    <property type="match status" value="14"/>
</dbReference>
<dbReference type="InterPro" id="IPR001680">
    <property type="entry name" value="WD40_rpt"/>
</dbReference>
<evidence type="ECO:0000256" key="2">
    <source>
        <dbReference type="ARBA" id="ARBA00022737"/>
    </source>
</evidence>
<organism evidence="6 7">
    <name type="scientific">Laccaria amethystina LaAM-08-1</name>
    <dbReference type="NCBI Taxonomy" id="1095629"/>
    <lineage>
        <taxon>Eukaryota</taxon>
        <taxon>Fungi</taxon>
        <taxon>Dikarya</taxon>
        <taxon>Basidiomycota</taxon>
        <taxon>Agaricomycotina</taxon>
        <taxon>Agaricomycetes</taxon>
        <taxon>Agaricomycetidae</taxon>
        <taxon>Agaricales</taxon>
        <taxon>Agaricineae</taxon>
        <taxon>Hydnangiaceae</taxon>
        <taxon>Laccaria</taxon>
    </lineage>
</organism>
<dbReference type="PANTHER" id="PTHR44129">
    <property type="entry name" value="WD REPEAT-CONTAINING PROTEIN POP1"/>
    <property type="match status" value="1"/>
</dbReference>
<evidence type="ECO:0000256" key="3">
    <source>
        <dbReference type="PROSITE-ProRule" id="PRU00221"/>
    </source>
</evidence>
<dbReference type="InterPro" id="IPR019775">
    <property type="entry name" value="WD40_repeat_CS"/>
</dbReference>
<evidence type="ECO:0000313" key="6">
    <source>
        <dbReference type="EMBL" id="KIJ99075.1"/>
    </source>
</evidence>
<feature type="repeat" description="WD" evidence="3">
    <location>
        <begin position="914"/>
        <end position="955"/>
    </location>
</feature>
<keyword evidence="1 3" id="KW-0853">WD repeat</keyword>
<feature type="repeat" description="WD" evidence="3">
    <location>
        <begin position="788"/>
        <end position="829"/>
    </location>
</feature>
<feature type="repeat" description="WD" evidence="3">
    <location>
        <begin position="746"/>
        <end position="778"/>
    </location>
</feature>
<dbReference type="InterPro" id="IPR020472">
    <property type="entry name" value="WD40_PAC1"/>
</dbReference>
<accession>A0A0C9X1Z5</accession>
<dbReference type="PROSITE" id="PS50082">
    <property type="entry name" value="WD_REPEATS_2"/>
    <property type="match status" value="16"/>
</dbReference>
<dbReference type="HOGENOM" id="CLU_000288_6_3_1"/>
<evidence type="ECO:0008006" key="8">
    <source>
        <dbReference type="Google" id="ProtNLM"/>
    </source>
</evidence>
<feature type="repeat" description="WD" evidence="3">
    <location>
        <begin position="1124"/>
        <end position="1165"/>
    </location>
</feature>
<dbReference type="PRINTS" id="PR00320">
    <property type="entry name" value="GPROTEINBRPT"/>
</dbReference>
<feature type="repeat" description="WD" evidence="3">
    <location>
        <begin position="1082"/>
        <end position="1123"/>
    </location>
</feature>
<dbReference type="InterPro" id="IPR055442">
    <property type="entry name" value="Beta-prop_EML-like_2nd"/>
</dbReference>
<feature type="repeat" description="WD" evidence="3">
    <location>
        <begin position="830"/>
        <end position="871"/>
    </location>
</feature>